<proteinExistence type="predicted"/>
<dbReference type="Proteomes" id="UP001187192">
    <property type="component" value="Unassembled WGS sequence"/>
</dbReference>
<reference evidence="1" key="1">
    <citation type="submission" date="2023-07" db="EMBL/GenBank/DDBJ databases">
        <title>draft genome sequence of fig (Ficus carica).</title>
        <authorList>
            <person name="Takahashi T."/>
            <person name="Nishimura K."/>
        </authorList>
    </citation>
    <scope>NUCLEOTIDE SEQUENCE</scope>
</reference>
<protein>
    <submittedName>
        <fullName evidence="1">Uncharacterized protein</fullName>
    </submittedName>
</protein>
<dbReference type="EMBL" id="BTGU01001830">
    <property type="protein sequence ID" value="GMN30092.1"/>
    <property type="molecule type" value="Genomic_DNA"/>
</dbReference>
<accession>A0AA87Z8F7</accession>
<evidence type="ECO:0000313" key="1">
    <source>
        <dbReference type="EMBL" id="GMN30092.1"/>
    </source>
</evidence>
<organism evidence="1 2">
    <name type="scientific">Ficus carica</name>
    <name type="common">Common fig</name>
    <dbReference type="NCBI Taxonomy" id="3494"/>
    <lineage>
        <taxon>Eukaryota</taxon>
        <taxon>Viridiplantae</taxon>
        <taxon>Streptophyta</taxon>
        <taxon>Embryophyta</taxon>
        <taxon>Tracheophyta</taxon>
        <taxon>Spermatophyta</taxon>
        <taxon>Magnoliopsida</taxon>
        <taxon>eudicotyledons</taxon>
        <taxon>Gunneridae</taxon>
        <taxon>Pentapetalae</taxon>
        <taxon>rosids</taxon>
        <taxon>fabids</taxon>
        <taxon>Rosales</taxon>
        <taxon>Moraceae</taxon>
        <taxon>Ficeae</taxon>
        <taxon>Ficus</taxon>
    </lineage>
</organism>
<sequence>MGFMYIIVASTSLMIPLSR</sequence>
<dbReference type="AlphaFoldDB" id="A0AA87Z8F7"/>
<evidence type="ECO:0000313" key="2">
    <source>
        <dbReference type="Proteomes" id="UP001187192"/>
    </source>
</evidence>
<comment type="caution">
    <text evidence="1">The sequence shown here is derived from an EMBL/GenBank/DDBJ whole genome shotgun (WGS) entry which is preliminary data.</text>
</comment>
<gene>
    <name evidence="1" type="ORF">TIFTF001_041404</name>
</gene>
<keyword evidence="2" id="KW-1185">Reference proteome</keyword>
<name>A0AA87Z8F7_FICCA</name>